<reference evidence="2" key="1">
    <citation type="submission" date="2018-05" db="EMBL/GenBank/DDBJ databases">
        <authorList>
            <person name="Lanie J.A."/>
            <person name="Ng W.-L."/>
            <person name="Kazmierczak K.M."/>
            <person name="Andrzejewski T.M."/>
            <person name="Davidsen T.M."/>
            <person name="Wayne K.J."/>
            <person name="Tettelin H."/>
            <person name="Glass J.I."/>
            <person name="Rusch D."/>
            <person name="Podicherti R."/>
            <person name="Tsui H.-C.T."/>
            <person name="Winkler M.E."/>
        </authorList>
    </citation>
    <scope>NUCLEOTIDE SEQUENCE</scope>
</reference>
<dbReference type="InterPro" id="IPR000866">
    <property type="entry name" value="AhpC/TSA"/>
</dbReference>
<dbReference type="PROSITE" id="PS51352">
    <property type="entry name" value="THIOREDOXIN_2"/>
    <property type="match status" value="1"/>
</dbReference>
<dbReference type="SUPFAM" id="SSF48452">
    <property type="entry name" value="TPR-like"/>
    <property type="match status" value="1"/>
</dbReference>
<evidence type="ECO:0000259" key="1">
    <source>
        <dbReference type="PROSITE" id="PS51352"/>
    </source>
</evidence>
<name>A0A381ZNC9_9ZZZZ</name>
<dbReference type="Gene3D" id="1.25.40.10">
    <property type="entry name" value="Tetratricopeptide repeat domain"/>
    <property type="match status" value="1"/>
</dbReference>
<sequence>MKSTIFLLLLSSVLLVCTLQAENPKADYEKLAKELEVRELSTLMFANYNDANLRKIDVYLEKHPKSPEREKVLYLRAYSIWSLHRYEEAPPAYAALLKEFPKSKFSRIARIREAAAYLFSGQAEQALPRLQALQKDFPDRPEMYARELAYALSRSGNQDAALAFMNYVETKMLFSKKDRLLPRIKHHFDMVRMIGKPVRDFNVKNHRSGKEINPGTLKGKVVLMDFWATWCRPCLAEIPHVKGTHKIFSHEGFEIFSVSLDDNRAKLDRMIADKKMDWLHHYDGKKWKNELAVKFGVHSVPANLLIDQNGIVQGVNLRGKAIRKLVSKLLDPQ</sequence>
<dbReference type="GO" id="GO:0006950">
    <property type="term" value="P:response to stress"/>
    <property type="evidence" value="ECO:0007669"/>
    <property type="project" value="UniProtKB-ARBA"/>
</dbReference>
<dbReference type="SUPFAM" id="SSF52833">
    <property type="entry name" value="Thioredoxin-like"/>
    <property type="match status" value="1"/>
</dbReference>
<organism evidence="2">
    <name type="scientific">marine metagenome</name>
    <dbReference type="NCBI Taxonomy" id="408172"/>
    <lineage>
        <taxon>unclassified sequences</taxon>
        <taxon>metagenomes</taxon>
        <taxon>ecological metagenomes</taxon>
    </lineage>
</organism>
<proteinExistence type="predicted"/>
<feature type="domain" description="Thioredoxin" evidence="1">
    <location>
        <begin position="192"/>
        <end position="333"/>
    </location>
</feature>
<gene>
    <name evidence="2" type="ORF">METZ01_LOCUS143478</name>
</gene>
<dbReference type="InterPro" id="IPR011990">
    <property type="entry name" value="TPR-like_helical_dom_sf"/>
</dbReference>
<dbReference type="EMBL" id="UINC01021964">
    <property type="protein sequence ID" value="SVA90624.1"/>
    <property type="molecule type" value="Genomic_DNA"/>
</dbReference>
<dbReference type="InterPro" id="IPR036249">
    <property type="entry name" value="Thioredoxin-like_sf"/>
</dbReference>
<protein>
    <recommendedName>
        <fullName evidence="1">Thioredoxin domain-containing protein</fullName>
    </recommendedName>
</protein>
<dbReference type="InterPro" id="IPR050553">
    <property type="entry name" value="Thioredoxin_ResA/DsbE_sf"/>
</dbReference>
<dbReference type="PANTHER" id="PTHR42852:SF17">
    <property type="entry name" value="THIOREDOXIN-LIKE PROTEIN HI_1115"/>
    <property type="match status" value="1"/>
</dbReference>
<evidence type="ECO:0000313" key="2">
    <source>
        <dbReference type="EMBL" id="SVA90624.1"/>
    </source>
</evidence>
<dbReference type="PANTHER" id="PTHR42852">
    <property type="entry name" value="THIOL:DISULFIDE INTERCHANGE PROTEIN DSBE"/>
    <property type="match status" value="1"/>
</dbReference>
<dbReference type="InterPro" id="IPR013766">
    <property type="entry name" value="Thioredoxin_domain"/>
</dbReference>
<accession>A0A381ZNC9</accession>
<dbReference type="AlphaFoldDB" id="A0A381ZNC9"/>
<dbReference type="CDD" id="cd02966">
    <property type="entry name" value="TlpA_like_family"/>
    <property type="match status" value="1"/>
</dbReference>
<dbReference type="Pfam" id="PF00578">
    <property type="entry name" value="AhpC-TSA"/>
    <property type="match status" value="1"/>
</dbReference>
<dbReference type="Gene3D" id="3.40.30.10">
    <property type="entry name" value="Glutaredoxin"/>
    <property type="match status" value="1"/>
</dbReference>